<evidence type="ECO:0000256" key="1">
    <source>
        <dbReference type="SAM" id="Phobius"/>
    </source>
</evidence>
<evidence type="ECO:0000259" key="3">
    <source>
        <dbReference type="Pfam" id="PF18705"/>
    </source>
</evidence>
<evidence type="ECO:0000259" key="2">
    <source>
        <dbReference type="Pfam" id="PF13786"/>
    </source>
</evidence>
<dbReference type="Pfam" id="PF13786">
    <property type="entry name" value="DUF4179"/>
    <property type="match status" value="1"/>
</dbReference>
<protein>
    <submittedName>
        <fullName evidence="4">DUF4179 domain-containing protein</fullName>
    </submittedName>
</protein>
<feature type="domain" description="DUF4179" evidence="2">
    <location>
        <begin position="39"/>
        <end position="125"/>
    </location>
</feature>
<reference evidence="4" key="1">
    <citation type="submission" date="2023-03" db="EMBL/GenBank/DDBJ databases">
        <title>MT1 and MT2 Draft Genomes of Novel Species.</title>
        <authorList>
            <person name="Venkateswaran K."/>
        </authorList>
    </citation>
    <scope>NUCLEOTIDE SEQUENCE</scope>
    <source>
        <strain evidence="4">F6_3S_P_1C</strain>
    </source>
</reference>
<dbReference type="InterPro" id="IPR025436">
    <property type="entry name" value="DUF4179"/>
</dbReference>
<dbReference type="RefSeq" id="WP_301247684.1">
    <property type="nucleotide sequence ID" value="NZ_JAROCD010000008.1"/>
</dbReference>
<gene>
    <name evidence="4" type="ORF">P5G61_17470</name>
</gene>
<dbReference type="Proteomes" id="UP001174205">
    <property type="component" value="Unassembled WGS sequence"/>
</dbReference>
<dbReference type="EMBL" id="JAROCD010000008">
    <property type="protein sequence ID" value="MDN4603032.1"/>
    <property type="molecule type" value="Genomic_DNA"/>
</dbReference>
<feature type="domain" description="DUF5643" evidence="3">
    <location>
        <begin position="219"/>
        <end position="313"/>
    </location>
</feature>
<dbReference type="InterPro" id="IPR040680">
    <property type="entry name" value="DUF5643"/>
</dbReference>
<dbReference type="Pfam" id="PF18705">
    <property type="entry name" value="DUF5643"/>
    <property type="match status" value="1"/>
</dbReference>
<accession>A0ABT8JEU7</accession>
<comment type="caution">
    <text evidence="4">The sequence shown here is derived from an EMBL/GenBank/DDBJ whole genome shotgun (WGS) entry which is preliminary data.</text>
</comment>
<proteinExistence type="predicted"/>
<keyword evidence="5" id="KW-1185">Reference proteome</keyword>
<keyword evidence="1" id="KW-0812">Transmembrane</keyword>
<dbReference type="Gene3D" id="2.60.40.1630">
    <property type="entry name" value="bacillus anthracis domain"/>
    <property type="match status" value="1"/>
</dbReference>
<keyword evidence="1" id="KW-1133">Transmembrane helix</keyword>
<feature type="transmembrane region" description="Helical" evidence="1">
    <location>
        <begin position="42"/>
        <end position="62"/>
    </location>
</feature>
<name>A0ABT8JEU7_9BACL</name>
<organism evidence="4 5">
    <name type="scientific">Paenibacillus vandeheii</name>
    <dbReference type="NCBI Taxonomy" id="3035917"/>
    <lineage>
        <taxon>Bacteria</taxon>
        <taxon>Bacillati</taxon>
        <taxon>Bacillota</taxon>
        <taxon>Bacilli</taxon>
        <taxon>Bacillales</taxon>
        <taxon>Paenibacillaceae</taxon>
        <taxon>Paenibacillus</taxon>
    </lineage>
</organism>
<evidence type="ECO:0000313" key="4">
    <source>
        <dbReference type="EMBL" id="MDN4603032.1"/>
    </source>
</evidence>
<sequence length="422" mass="47263">MEKWEQQLKKQVNRSLPEAVDKHIEQTLDELTRRHKKSSKTIFYIISVIAASLSITVGMTSLSPAFAEAMKSIPIIGSAFELVGGAGVKRGSQLGLSQQLNQQVQIGVHEVTFTESLYDGSNINLGWVASADDKDPFEFVDNVIFTVDGNRLYNFSMDAPALKLENGTYAGTLRIDPKEQLSDKFILDIMSRDETTTYAKIPIELQGGFQSIPITKSGIWNEIEMNYDALVLYPTTTELSVRLKNTDDNIARILKFKVSDDQGHVLGSTGYHVSDFLKDSGEYKFFFEPFEILPKKVMIVPYISSAYTTVKVNGDWNGTPITIPQGKVGSIIMVDQKLEKNNLTFTFEITGERIYDQVSEIWLYDHKGNPLPRVSPPVRIAGSNKYEITFANVKSSDSIQITTPVFNPTNYLRDLSVTLDLK</sequence>
<keyword evidence="1" id="KW-0472">Membrane</keyword>
<evidence type="ECO:0000313" key="5">
    <source>
        <dbReference type="Proteomes" id="UP001174205"/>
    </source>
</evidence>